<proteinExistence type="predicted"/>
<reference evidence="1 2" key="1">
    <citation type="submission" date="2019-07" db="EMBL/GenBank/DDBJ databases">
        <authorList>
            <person name="Hibberd C M."/>
            <person name="Gehrig L. J."/>
            <person name="Chang H.-W."/>
            <person name="Venkatesh S."/>
        </authorList>
    </citation>
    <scope>NUCLEOTIDE SEQUENCE [LARGE SCALE GENOMIC DNA]</scope>
    <source>
        <strain evidence="1">Dorea_longicatena_SSTS_Bg7063</strain>
    </source>
</reference>
<evidence type="ECO:0000313" key="1">
    <source>
        <dbReference type="EMBL" id="VUW94178.1"/>
    </source>
</evidence>
<gene>
    <name evidence="1" type="ORF">DLSSTS7063_00571</name>
</gene>
<accession>A0A564SHD1</accession>
<dbReference type="Proteomes" id="UP000398619">
    <property type="component" value="Unassembled WGS sequence"/>
</dbReference>
<organism evidence="1 2">
    <name type="scientific">Dorea longicatena</name>
    <dbReference type="NCBI Taxonomy" id="88431"/>
    <lineage>
        <taxon>Bacteria</taxon>
        <taxon>Bacillati</taxon>
        <taxon>Bacillota</taxon>
        <taxon>Clostridia</taxon>
        <taxon>Lachnospirales</taxon>
        <taxon>Lachnospiraceae</taxon>
        <taxon>Dorea</taxon>
    </lineage>
</organism>
<protein>
    <submittedName>
        <fullName evidence="1">Uncharacterized protein</fullName>
    </submittedName>
</protein>
<dbReference type="AlphaFoldDB" id="A0A564SHD1"/>
<sequence>MDHTEFFLHIWKNLSVTGLADNFGFSDIAVDHVCRFV</sequence>
<dbReference type="EMBL" id="CABHNM010000016">
    <property type="protein sequence ID" value="VUW94178.1"/>
    <property type="molecule type" value="Genomic_DNA"/>
</dbReference>
<evidence type="ECO:0000313" key="2">
    <source>
        <dbReference type="Proteomes" id="UP000398619"/>
    </source>
</evidence>
<name>A0A564SHD1_9FIRM</name>